<dbReference type="AlphaFoldDB" id="A0A2M7SE85"/>
<sequence length="491" mass="56200">MRKCEGRQFFIDAGLLDKKKTSGVSIVMNRPRKAEVVLRSDRPWESYIVGAYFSACEDEGIYKMFYSAFDNAWKHSLCYAVSRDGINWEKPELGLRDYAGIKNTNILGAEGGEGTVDFNPSCPDQRFRFTHVQSEIEWGTTVWYSPDGLKWSKNEKVLLPFCCDTNNQILWDNKLQKWTAYLRGWRNRVDLSPKALRSLEKEENGPYRSNRRVVCRAEINDLLQPWQYAKNKAPFYLWGKEKKPAISLELPTILRADRKDPPNCDFYNPCYVKYKAGENVYFMFPSMYYHFPEPQDGGEHNNDGCLDIHMAVSRDGIKWDRISRQPFVQLEPSAEGEEDGQLYMGQGMLFVKDEVWMYYSGFSTTHGKLDKKTGKGVSVIRLLKIRLDGFASLDSNYEGGVAVTKPLLFEGKELELNIDTGAAGSARVGVLDEKGREIEGYGISDCGVINGNYIRKAVSWKGKTDVSRFSNKPVRLKFVSRSTKLFTFCFK</sequence>
<evidence type="ECO:0008006" key="3">
    <source>
        <dbReference type="Google" id="ProtNLM"/>
    </source>
</evidence>
<protein>
    <recommendedName>
        <fullName evidence="3">Glycosyl hydrolase family 32 N-terminal domain-containing protein</fullName>
    </recommendedName>
</protein>
<organism evidence="1 2">
    <name type="scientific">Candidatus Desantisbacteria bacterium CG_4_10_14_0_8_um_filter_48_22</name>
    <dbReference type="NCBI Taxonomy" id="1974543"/>
    <lineage>
        <taxon>Bacteria</taxon>
        <taxon>Candidatus Desantisiibacteriota</taxon>
    </lineage>
</organism>
<accession>A0A2M7SE85</accession>
<dbReference type="EMBL" id="PFMR01000081">
    <property type="protein sequence ID" value="PIZ17836.1"/>
    <property type="molecule type" value="Genomic_DNA"/>
</dbReference>
<dbReference type="Proteomes" id="UP000229307">
    <property type="component" value="Unassembled WGS sequence"/>
</dbReference>
<comment type="caution">
    <text evidence="1">The sequence shown here is derived from an EMBL/GenBank/DDBJ whole genome shotgun (WGS) entry which is preliminary data.</text>
</comment>
<gene>
    <name evidence="1" type="ORF">COY52_02590</name>
</gene>
<dbReference type="InterPro" id="IPR023296">
    <property type="entry name" value="Glyco_hydro_beta-prop_sf"/>
</dbReference>
<proteinExistence type="predicted"/>
<name>A0A2M7SE85_9BACT</name>
<evidence type="ECO:0000313" key="1">
    <source>
        <dbReference type="EMBL" id="PIZ17836.1"/>
    </source>
</evidence>
<dbReference type="Gene3D" id="2.115.10.20">
    <property type="entry name" value="Glycosyl hydrolase domain, family 43"/>
    <property type="match status" value="2"/>
</dbReference>
<dbReference type="SUPFAM" id="SSF75005">
    <property type="entry name" value="Arabinanase/levansucrase/invertase"/>
    <property type="match status" value="2"/>
</dbReference>
<reference evidence="2" key="1">
    <citation type="submission" date="2017-09" db="EMBL/GenBank/DDBJ databases">
        <title>Depth-based differentiation of microbial function through sediment-hosted aquifers and enrichment of novel symbionts in the deep terrestrial subsurface.</title>
        <authorList>
            <person name="Probst A.J."/>
            <person name="Ladd B."/>
            <person name="Jarett J.K."/>
            <person name="Geller-Mcgrath D.E."/>
            <person name="Sieber C.M.K."/>
            <person name="Emerson J.B."/>
            <person name="Anantharaman K."/>
            <person name="Thomas B.C."/>
            <person name="Malmstrom R."/>
            <person name="Stieglmeier M."/>
            <person name="Klingl A."/>
            <person name="Woyke T."/>
            <person name="Ryan C.M."/>
            <person name="Banfield J.F."/>
        </authorList>
    </citation>
    <scope>NUCLEOTIDE SEQUENCE [LARGE SCALE GENOMIC DNA]</scope>
</reference>
<evidence type="ECO:0000313" key="2">
    <source>
        <dbReference type="Proteomes" id="UP000229307"/>
    </source>
</evidence>